<dbReference type="Pfam" id="PF14008">
    <property type="entry name" value="Metallophos_C"/>
    <property type="match status" value="1"/>
</dbReference>
<dbReference type="SUPFAM" id="SSF56300">
    <property type="entry name" value="Metallo-dependent phosphatases"/>
    <property type="match status" value="1"/>
</dbReference>
<dbReference type="EMBL" id="JADFTS010000005">
    <property type="protein sequence ID" value="KAF9604956.1"/>
    <property type="molecule type" value="Genomic_DNA"/>
</dbReference>
<comment type="caution">
    <text evidence="3">The sequence shown here is derived from an EMBL/GenBank/DDBJ whole genome shotgun (WGS) entry which is preliminary data.</text>
</comment>
<evidence type="ECO:0000313" key="3">
    <source>
        <dbReference type="EMBL" id="KAF9604956.1"/>
    </source>
</evidence>
<proteinExistence type="predicted"/>
<keyword evidence="1" id="KW-0732">Signal</keyword>
<evidence type="ECO:0000256" key="1">
    <source>
        <dbReference type="ARBA" id="ARBA00022729"/>
    </source>
</evidence>
<reference evidence="3 4" key="1">
    <citation type="submission" date="2020-10" db="EMBL/GenBank/DDBJ databases">
        <title>The Coptis chinensis genome and diversification of protoberbering-type alkaloids.</title>
        <authorList>
            <person name="Wang B."/>
            <person name="Shu S."/>
            <person name="Song C."/>
            <person name="Liu Y."/>
        </authorList>
    </citation>
    <scope>NUCLEOTIDE SEQUENCE [LARGE SCALE GENOMIC DNA]</scope>
    <source>
        <strain evidence="3">HL-2020</strain>
        <tissue evidence="3">Leaf</tissue>
    </source>
</reference>
<dbReference type="Proteomes" id="UP000631114">
    <property type="component" value="Unassembled WGS sequence"/>
</dbReference>
<sequence>MSLTRRERPLISQLTKPVLYGQYWYGVSPACLVRERMILIMTVEISLIAYFVVYRSNSEINRNLFGKEWLDTHPLVKELGRKSGYCVSGHVHAYERSERISNIVYKVSNGNCTPVLNSSAPVYITIGDGGNIEGLANKFTEPQPSYSAYREASFWHAMLEIKNQTHAFYSWHRNQDSEAVLGDSQWFYNRQWYPHEESSTAGTVA</sequence>
<protein>
    <recommendedName>
        <fullName evidence="2">Purple acid phosphatase C-terminal domain-containing protein</fullName>
    </recommendedName>
</protein>
<evidence type="ECO:0000313" key="4">
    <source>
        <dbReference type="Proteomes" id="UP000631114"/>
    </source>
</evidence>
<dbReference type="Gene3D" id="3.60.21.10">
    <property type="match status" value="1"/>
</dbReference>
<dbReference type="OrthoDB" id="45007at2759"/>
<name>A0A835HUE8_9MAGN</name>
<dbReference type="InterPro" id="IPR025733">
    <property type="entry name" value="PAPs_C"/>
</dbReference>
<gene>
    <name evidence="3" type="ORF">IFM89_011649</name>
</gene>
<dbReference type="InterPro" id="IPR039331">
    <property type="entry name" value="PAPs-like"/>
</dbReference>
<evidence type="ECO:0000259" key="2">
    <source>
        <dbReference type="Pfam" id="PF14008"/>
    </source>
</evidence>
<dbReference type="InterPro" id="IPR029052">
    <property type="entry name" value="Metallo-depent_PP-like"/>
</dbReference>
<accession>A0A835HUE8</accession>
<feature type="domain" description="Purple acid phosphatase C-terminal" evidence="2">
    <location>
        <begin position="120"/>
        <end position="178"/>
    </location>
</feature>
<dbReference type="GO" id="GO:0003993">
    <property type="term" value="F:acid phosphatase activity"/>
    <property type="evidence" value="ECO:0007669"/>
    <property type="project" value="InterPro"/>
</dbReference>
<dbReference type="AlphaFoldDB" id="A0A835HUE8"/>
<dbReference type="PANTHER" id="PTHR22953">
    <property type="entry name" value="ACID PHOSPHATASE RELATED"/>
    <property type="match status" value="1"/>
</dbReference>
<organism evidence="3 4">
    <name type="scientific">Coptis chinensis</name>
    <dbReference type="NCBI Taxonomy" id="261450"/>
    <lineage>
        <taxon>Eukaryota</taxon>
        <taxon>Viridiplantae</taxon>
        <taxon>Streptophyta</taxon>
        <taxon>Embryophyta</taxon>
        <taxon>Tracheophyta</taxon>
        <taxon>Spermatophyta</taxon>
        <taxon>Magnoliopsida</taxon>
        <taxon>Ranunculales</taxon>
        <taxon>Ranunculaceae</taxon>
        <taxon>Coptidoideae</taxon>
        <taxon>Coptis</taxon>
    </lineage>
</organism>
<keyword evidence="4" id="KW-1185">Reference proteome</keyword>
<dbReference type="PANTHER" id="PTHR22953:SF86">
    <property type="entry name" value="PURPLE ACID PHOSPHATASE 10"/>
    <property type="match status" value="1"/>
</dbReference>